<organism evidence="9 10">
    <name type="scientific">Carex littledalei</name>
    <dbReference type="NCBI Taxonomy" id="544730"/>
    <lineage>
        <taxon>Eukaryota</taxon>
        <taxon>Viridiplantae</taxon>
        <taxon>Streptophyta</taxon>
        <taxon>Embryophyta</taxon>
        <taxon>Tracheophyta</taxon>
        <taxon>Spermatophyta</taxon>
        <taxon>Magnoliopsida</taxon>
        <taxon>Liliopsida</taxon>
        <taxon>Poales</taxon>
        <taxon>Cyperaceae</taxon>
        <taxon>Cyperoideae</taxon>
        <taxon>Cariceae</taxon>
        <taxon>Carex</taxon>
        <taxon>Carex subgen. Euthyceras</taxon>
    </lineage>
</organism>
<comment type="function">
    <text evidence="6">Transcriptional repressor that regulates multiple aspects of plant growth and development.</text>
</comment>
<evidence type="ECO:0000256" key="5">
    <source>
        <dbReference type="ARBA" id="ARBA00023242"/>
    </source>
</evidence>
<feature type="compositionally biased region" description="Polar residues" evidence="7">
    <location>
        <begin position="1"/>
        <end position="11"/>
    </location>
</feature>
<evidence type="ECO:0000256" key="2">
    <source>
        <dbReference type="ARBA" id="ARBA00022491"/>
    </source>
</evidence>
<gene>
    <name evidence="9" type="ORF">FCM35_KLT05716</name>
</gene>
<keyword evidence="4 6" id="KW-0804">Transcription</keyword>
<dbReference type="EMBL" id="SWLB01000015">
    <property type="protein sequence ID" value="KAF3328638.1"/>
    <property type="molecule type" value="Genomic_DNA"/>
</dbReference>
<dbReference type="OrthoDB" id="1928390at2759"/>
<accession>A0A833QUD7</accession>
<dbReference type="Pfam" id="PF04844">
    <property type="entry name" value="Ovate"/>
    <property type="match status" value="1"/>
</dbReference>
<dbReference type="PANTHER" id="PTHR33057:SF228">
    <property type="entry name" value="TRANSCRIPTION REPRESSOR OFP8"/>
    <property type="match status" value="1"/>
</dbReference>
<keyword evidence="10" id="KW-1185">Reference proteome</keyword>
<dbReference type="GO" id="GO:0005634">
    <property type="term" value="C:nucleus"/>
    <property type="evidence" value="ECO:0007669"/>
    <property type="project" value="UniProtKB-SubCell"/>
</dbReference>
<dbReference type="InterPro" id="IPR038933">
    <property type="entry name" value="Ovate"/>
</dbReference>
<dbReference type="PANTHER" id="PTHR33057">
    <property type="entry name" value="TRANSCRIPTION REPRESSOR OFP7-RELATED"/>
    <property type="match status" value="1"/>
</dbReference>
<comment type="caution">
    <text evidence="9">The sequence shown here is derived from an EMBL/GenBank/DDBJ whole genome shotgun (WGS) entry which is preliminary data.</text>
</comment>
<evidence type="ECO:0000259" key="8">
    <source>
        <dbReference type="PROSITE" id="PS51754"/>
    </source>
</evidence>
<keyword evidence="3 6" id="KW-0805">Transcription regulation</keyword>
<evidence type="ECO:0000313" key="9">
    <source>
        <dbReference type="EMBL" id="KAF3328638.1"/>
    </source>
</evidence>
<evidence type="ECO:0000256" key="6">
    <source>
        <dbReference type="RuleBase" id="RU367028"/>
    </source>
</evidence>
<dbReference type="InterPro" id="IPR006458">
    <property type="entry name" value="Ovate_C"/>
</dbReference>
<protein>
    <recommendedName>
        <fullName evidence="6">Transcription repressor</fullName>
    </recommendedName>
    <alternativeName>
        <fullName evidence="6">Ovate family protein</fullName>
    </alternativeName>
</protein>
<keyword evidence="5 6" id="KW-0539">Nucleus</keyword>
<evidence type="ECO:0000313" key="10">
    <source>
        <dbReference type="Proteomes" id="UP000623129"/>
    </source>
</evidence>
<feature type="region of interest" description="Disordered" evidence="7">
    <location>
        <begin position="1"/>
        <end position="24"/>
    </location>
</feature>
<dbReference type="PROSITE" id="PS51754">
    <property type="entry name" value="OVATE"/>
    <property type="match status" value="1"/>
</dbReference>
<comment type="subcellular location">
    <subcellularLocation>
        <location evidence="1 6">Nucleus</location>
    </subcellularLocation>
</comment>
<feature type="domain" description="OVATE" evidence="8">
    <location>
        <begin position="41"/>
        <end position="100"/>
    </location>
</feature>
<evidence type="ECO:0000256" key="1">
    <source>
        <dbReference type="ARBA" id="ARBA00004123"/>
    </source>
</evidence>
<proteinExistence type="predicted"/>
<dbReference type="AlphaFoldDB" id="A0A833QUD7"/>
<dbReference type="Proteomes" id="UP000623129">
    <property type="component" value="Unassembled WGS sequence"/>
</dbReference>
<keyword evidence="2 6" id="KW-0678">Repressor</keyword>
<evidence type="ECO:0000256" key="3">
    <source>
        <dbReference type="ARBA" id="ARBA00023015"/>
    </source>
</evidence>
<name>A0A833QUD7_9POAL</name>
<evidence type="ECO:0000256" key="4">
    <source>
        <dbReference type="ARBA" id="ARBA00023163"/>
    </source>
</evidence>
<dbReference type="GO" id="GO:0045892">
    <property type="term" value="P:negative regulation of DNA-templated transcription"/>
    <property type="evidence" value="ECO:0007669"/>
    <property type="project" value="UniProtKB-UniRule"/>
</dbReference>
<sequence length="147" mass="16566">MAATTTSTKADQTIPPEKENQEEKKRICNNGSVIRDQSALVALTSTNPCGDFYKSMVEMIIEMEIYAWDDLEELLNQFLYLNSPNAILVPVCTKLVVLEVSELISKDEDVKFYTVDAALTLENRRSEFCMEGGFFPLGSETGRCFFI</sequence>
<reference evidence="9" key="1">
    <citation type="submission" date="2020-01" db="EMBL/GenBank/DDBJ databases">
        <title>Genome sequence of Kobresia littledalei, the first chromosome-level genome in the family Cyperaceae.</title>
        <authorList>
            <person name="Qu G."/>
        </authorList>
    </citation>
    <scope>NUCLEOTIDE SEQUENCE</scope>
    <source>
        <strain evidence="9">C.B.Clarke</strain>
        <tissue evidence="9">Leaf</tissue>
    </source>
</reference>
<evidence type="ECO:0000256" key="7">
    <source>
        <dbReference type="SAM" id="MobiDB-lite"/>
    </source>
</evidence>